<name>A0ABP8TMQ5_9ACTN</name>
<evidence type="ECO:0000259" key="2">
    <source>
        <dbReference type="Pfam" id="PF00296"/>
    </source>
</evidence>
<dbReference type="InterPro" id="IPR050564">
    <property type="entry name" value="F420-G6PD/mer"/>
</dbReference>
<evidence type="ECO:0000256" key="1">
    <source>
        <dbReference type="ARBA" id="ARBA00023002"/>
    </source>
</evidence>
<dbReference type="InterPro" id="IPR011251">
    <property type="entry name" value="Luciferase-like_dom"/>
</dbReference>
<comment type="caution">
    <text evidence="3">The sequence shown here is derived from an EMBL/GenBank/DDBJ whole genome shotgun (WGS) entry which is preliminary data.</text>
</comment>
<dbReference type="Gene3D" id="3.20.20.30">
    <property type="entry name" value="Luciferase-like domain"/>
    <property type="match status" value="1"/>
</dbReference>
<protein>
    <submittedName>
        <fullName evidence="3">5,10-methylenetetrahydromethanopterin reductase</fullName>
    </submittedName>
</protein>
<dbReference type="CDD" id="cd01097">
    <property type="entry name" value="Tetrahydromethanopterin_reductase"/>
    <property type="match status" value="1"/>
</dbReference>
<reference evidence="4" key="1">
    <citation type="journal article" date="2019" name="Int. J. Syst. Evol. Microbiol.">
        <title>The Global Catalogue of Microorganisms (GCM) 10K type strain sequencing project: providing services to taxonomists for standard genome sequencing and annotation.</title>
        <authorList>
            <consortium name="The Broad Institute Genomics Platform"/>
            <consortium name="The Broad Institute Genome Sequencing Center for Infectious Disease"/>
            <person name="Wu L."/>
            <person name="Ma J."/>
        </authorList>
    </citation>
    <scope>NUCLEOTIDE SEQUENCE [LARGE SCALE GENOMIC DNA]</scope>
    <source>
        <strain evidence="4">JCM 17938</strain>
    </source>
</reference>
<dbReference type="PANTHER" id="PTHR43244:SF1">
    <property type="entry name" value="5,10-METHYLENETETRAHYDROMETHANOPTERIN REDUCTASE"/>
    <property type="match status" value="1"/>
</dbReference>
<evidence type="ECO:0000313" key="3">
    <source>
        <dbReference type="EMBL" id="GAA4612119.1"/>
    </source>
</evidence>
<keyword evidence="4" id="KW-1185">Reference proteome</keyword>
<evidence type="ECO:0000313" key="4">
    <source>
        <dbReference type="Proteomes" id="UP001500212"/>
    </source>
</evidence>
<sequence>MRLVRLGAIIEWTEDLPAFRGLMRLADELGYDVLGVGDSPFRAQELFVSMTTAAQEVRNATLATTVTTPIIRHPTITACGVSSLHELTGGRVVLGIGNGGSAMRALGRTKGSTRQEVREFVTAVRAILGGGSAYVDGYHTEPLGRSYAVPIFIAADHPKSLRQAGEIADGVIMAVGMSVEHVEEKIAIVRAAATEAGRDPDAIDIWGFTFASIEDDRAQAIAAIGPSLASIAGWRLRPAHMRAKLPPALLGAVEEMERRYDPSDFVVGGKNVRLLERLGLVDLAAGIGATVGDVAETEAHLKRLESIGVSCVLATLPSHLDPAGTLRRFARAGALRAAAGAEPPADGVRGPTLA</sequence>
<dbReference type="InterPro" id="IPR036661">
    <property type="entry name" value="Luciferase-like_sf"/>
</dbReference>
<dbReference type="Proteomes" id="UP001500212">
    <property type="component" value="Unassembled WGS sequence"/>
</dbReference>
<dbReference type="PANTHER" id="PTHR43244">
    <property type="match status" value="1"/>
</dbReference>
<feature type="domain" description="Luciferase-like" evidence="2">
    <location>
        <begin position="15"/>
        <end position="254"/>
    </location>
</feature>
<proteinExistence type="predicted"/>
<dbReference type="SUPFAM" id="SSF51679">
    <property type="entry name" value="Bacterial luciferase-like"/>
    <property type="match status" value="1"/>
</dbReference>
<gene>
    <name evidence="3" type="primary">mer</name>
    <name evidence="3" type="ORF">GCM10023195_51760</name>
</gene>
<dbReference type="Pfam" id="PF00296">
    <property type="entry name" value="Bac_luciferase"/>
    <property type="match status" value="1"/>
</dbReference>
<dbReference type="EMBL" id="BAABHJ010000019">
    <property type="protein sequence ID" value="GAA4612119.1"/>
    <property type="molecule type" value="Genomic_DNA"/>
</dbReference>
<accession>A0ABP8TMQ5</accession>
<organism evidence="3 4">
    <name type="scientific">Actinoallomurus liliacearum</name>
    <dbReference type="NCBI Taxonomy" id="1080073"/>
    <lineage>
        <taxon>Bacteria</taxon>
        <taxon>Bacillati</taxon>
        <taxon>Actinomycetota</taxon>
        <taxon>Actinomycetes</taxon>
        <taxon>Streptosporangiales</taxon>
        <taxon>Thermomonosporaceae</taxon>
        <taxon>Actinoallomurus</taxon>
    </lineage>
</organism>
<keyword evidence="1" id="KW-0560">Oxidoreductase</keyword>